<reference evidence="2" key="1">
    <citation type="submission" date="2021-01" db="EMBL/GenBank/DDBJ databases">
        <title>Caligus Genome Assembly.</title>
        <authorList>
            <person name="Gallardo-Escarate C."/>
        </authorList>
    </citation>
    <scope>NUCLEOTIDE SEQUENCE [LARGE SCALE GENOMIC DNA]</scope>
</reference>
<dbReference type="Proteomes" id="UP000595437">
    <property type="component" value="Chromosome 16"/>
</dbReference>
<gene>
    <name evidence="1" type="ORF">FKW44_021886</name>
</gene>
<protein>
    <submittedName>
        <fullName evidence="1">Uncharacterized protein</fullName>
    </submittedName>
</protein>
<keyword evidence="2" id="KW-1185">Reference proteome</keyword>
<proteinExistence type="predicted"/>
<accession>A0A7T8GRZ9</accession>
<evidence type="ECO:0000313" key="1">
    <source>
        <dbReference type="EMBL" id="QQP36712.1"/>
    </source>
</evidence>
<dbReference type="EMBL" id="CP045905">
    <property type="protein sequence ID" value="QQP36712.1"/>
    <property type="molecule type" value="Genomic_DNA"/>
</dbReference>
<evidence type="ECO:0000313" key="2">
    <source>
        <dbReference type="Proteomes" id="UP000595437"/>
    </source>
</evidence>
<dbReference type="AlphaFoldDB" id="A0A7T8GRZ9"/>
<name>A0A7T8GRZ9_CALRO</name>
<organism evidence="1 2">
    <name type="scientific">Caligus rogercresseyi</name>
    <name type="common">Sea louse</name>
    <dbReference type="NCBI Taxonomy" id="217165"/>
    <lineage>
        <taxon>Eukaryota</taxon>
        <taxon>Metazoa</taxon>
        <taxon>Ecdysozoa</taxon>
        <taxon>Arthropoda</taxon>
        <taxon>Crustacea</taxon>
        <taxon>Multicrustacea</taxon>
        <taxon>Hexanauplia</taxon>
        <taxon>Copepoda</taxon>
        <taxon>Siphonostomatoida</taxon>
        <taxon>Caligidae</taxon>
        <taxon>Caligus</taxon>
    </lineage>
</organism>
<sequence>MSIEAFRIETQRQSQLGMRGTLIYNIIHPKPSAPPADIGFYLGLKPTANSGKV</sequence>